<feature type="domain" description="2Fe-2S ferredoxin-type" evidence="1">
    <location>
        <begin position="5"/>
        <end position="83"/>
    </location>
</feature>
<accession>A0A3B1CJ02</accession>
<dbReference type="InterPro" id="IPR001041">
    <property type="entry name" value="2Fe-2S_ferredoxin-type"/>
</dbReference>
<dbReference type="PROSITE" id="PS51085">
    <property type="entry name" value="2FE2S_FER_2"/>
    <property type="match status" value="1"/>
</dbReference>
<evidence type="ECO:0008006" key="4">
    <source>
        <dbReference type="Google" id="ProtNLM"/>
    </source>
</evidence>
<dbReference type="InterPro" id="IPR017896">
    <property type="entry name" value="4Fe4S_Fe-S-bd"/>
</dbReference>
<dbReference type="InterPro" id="IPR006058">
    <property type="entry name" value="2Fe2S_fd_BS"/>
</dbReference>
<proteinExistence type="predicted"/>
<evidence type="ECO:0000259" key="2">
    <source>
        <dbReference type="PROSITE" id="PS51379"/>
    </source>
</evidence>
<evidence type="ECO:0000313" key="3">
    <source>
        <dbReference type="EMBL" id="VAX30199.1"/>
    </source>
</evidence>
<organism evidence="3">
    <name type="scientific">hydrothermal vent metagenome</name>
    <dbReference type="NCBI Taxonomy" id="652676"/>
    <lineage>
        <taxon>unclassified sequences</taxon>
        <taxon>metagenomes</taxon>
        <taxon>ecological metagenomes</taxon>
    </lineage>
</organism>
<name>A0A3B1CJ02_9ZZZZ</name>
<dbReference type="Pfam" id="PF13510">
    <property type="entry name" value="Fer2_4"/>
    <property type="match status" value="1"/>
</dbReference>
<dbReference type="PROSITE" id="PS00197">
    <property type="entry name" value="2FE2S_FER_1"/>
    <property type="match status" value="1"/>
</dbReference>
<protein>
    <recommendedName>
        <fullName evidence="4">Ferredoxin</fullName>
    </recommendedName>
</protein>
<dbReference type="Gene3D" id="3.30.70.20">
    <property type="match status" value="1"/>
</dbReference>
<dbReference type="SUPFAM" id="SSF46548">
    <property type="entry name" value="alpha-helical ferredoxin"/>
    <property type="match status" value="1"/>
</dbReference>
<dbReference type="SUPFAM" id="SSF54292">
    <property type="entry name" value="2Fe-2S ferredoxin-like"/>
    <property type="match status" value="1"/>
</dbReference>
<dbReference type="EMBL" id="UOGF01000059">
    <property type="protein sequence ID" value="VAX30199.1"/>
    <property type="molecule type" value="Genomic_DNA"/>
</dbReference>
<evidence type="ECO:0000259" key="1">
    <source>
        <dbReference type="PROSITE" id="PS51085"/>
    </source>
</evidence>
<sequence length="214" mass="23400">MIISRSVTITLDGEAHQVPEAITIIQAMWHLGRSMEKNIGCLGGACGACVVITRLPGQMLPLTGLACQMMVAEGLNISFLQGDPSQKTVAPLPAESPSRETVFQYYPETKRCVACGACTTACPQKIDVMAGVREMMMGDLAVVAERFTTCVSCDLCAAVCESRIRPYRMGLYARRLAGAFHPQKPLQLLNRIEEIASDKFRTEWENVMQVGKNV</sequence>
<dbReference type="PROSITE" id="PS00198">
    <property type="entry name" value="4FE4S_FER_1"/>
    <property type="match status" value="1"/>
</dbReference>
<dbReference type="GO" id="GO:0051537">
    <property type="term" value="F:2 iron, 2 sulfur cluster binding"/>
    <property type="evidence" value="ECO:0007669"/>
    <property type="project" value="InterPro"/>
</dbReference>
<reference evidence="3" key="1">
    <citation type="submission" date="2018-06" db="EMBL/GenBank/DDBJ databases">
        <authorList>
            <person name="Zhirakovskaya E."/>
        </authorList>
    </citation>
    <scope>NUCLEOTIDE SEQUENCE</scope>
</reference>
<dbReference type="PROSITE" id="PS51379">
    <property type="entry name" value="4FE4S_FER_2"/>
    <property type="match status" value="1"/>
</dbReference>
<dbReference type="Pfam" id="PF13187">
    <property type="entry name" value="Fer4_9"/>
    <property type="match status" value="1"/>
</dbReference>
<gene>
    <name evidence="3" type="ORF">MNBD_NITROSPIRAE01-1315</name>
</gene>
<feature type="domain" description="4Fe-4S ferredoxin-type" evidence="2">
    <location>
        <begin position="103"/>
        <end position="132"/>
    </location>
</feature>
<dbReference type="InterPro" id="IPR036010">
    <property type="entry name" value="2Fe-2S_ferredoxin-like_sf"/>
</dbReference>
<dbReference type="InterPro" id="IPR017900">
    <property type="entry name" value="4Fe4S_Fe_S_CS"/>
</dbReference>
<dbReference type="AlphaFoldDB" id="A0A3B1CJ02"/>